<evidence type="ECO:0000313" key="4">
    <source>
        <dbReference type="Proteomes" id="UP000236161"/>
    </source>
</evidence>
<dbReference type="PANTHER" id="PTHR31384">
    <property type="entry name" value="AUXIN RESPONSE FACTOR 4-RELATED"/>
    <property type="match status" value="1"/>
</dbReference>
<dbReference type="STRING" id="1088818.A0A2I0A7B1"/>
<dbReference type="EMBL" id="KZ452013">
    <property type="protein sequence ID" value="PKA51424.1"/>
    <property type="molecule type" value="Genomic_DNA"/>
</dbReference>
<dbReference type="Proteomes" id="UP000236161">
    <property type="component" value="Unassembled WGS sequence"/>
</dbReference>
<proteinExistence type="predicted"/>
<reference evidence="3 4" key="1">
    <citation type="journal article" date="2017" name="Nature">
        <title>The Apostasia genome and the evolution of orchids.</title>
        <authorList>
            <person name="Zhang G.Q."/>
            <person name="Liu K.W."/>
            <person name="Li Z."/>
            <person name="Lohaus R."/>
            <person name="Hsiao Y.Y."/>
            <person name="Niu S.C."/>
            <person name="Wang J.Y."/>
            <person name="Lin Y.C."/>
            <person name="Xu Q."/>
            <person name="Chen L.J."/>
            <person name="Yoshida K."/>
            <person name="Fujiwara S."/>
            <person name="Wang Z.W."/>
            <person name="Zhang Y.Q."/>
            <person name="Mitsuda N."/>
            <person name="Wang M."/>
            <person name="Liu G.H."/>
            <person name="Pecoraro L."/>
            <person name="Huang H.X."/>
            <person name="Xiao X.J."/>
            <person name="Lin M."/>
            <person name="Wu X.Y."/>
            <person name="Wu W.L."/>
            <person name="Chen Y.Y."/>
            <person name="Chang S.B."/>
            <person name="Sakamoto S."/>
            <person name="Ohme-Takagi M."/>
            <person name="Yagi M."/>
            <person name="Zeng S.J."/>
            <person name="Shen C.Y."/>
            <person name="Yeh C.M."/>
            <person name="Luo Y.B."/>
            <person name="Tsai W.C."/>
            <person name="Van de Peer Y."/>
            <person name="Liu Z.J."/>
        </authorList>
    </citation>
    <scope>NUCLEOTIDE SEQUENCE [LARGE SCALE GENOMIC DNA]</scope>
    <source>
        <strain evidence="4">cv. Shenzhen</strain>
        <tissue evidence="3">Stem</tissue>
    </source>
</reference>
<evidence type="ECO:0000259" key="2">
    <source>
        <dbReference type="PROSITE" id="PS51745"/>
    </source>
</evidence>
<feature type="region of interest" description="Disordered" evidence="1">
    <location>
        <begin position="189"/>
        <end position="217"/>
    </location>
</feature>
<organism evidence="3 4">
    <name type="scientific">Apostasia shenzhenica</name>
    <dbReference type="NCBI Taxonomy" id="1088818"/>
    <lineage>
        <taxon>Eukaryota</taxon>
        <taxon>Viridiplantae</taxon>
        <taxon>Streptophyta</taxon>
        <taxon>Embryophyta</taxon>
        <taxon>Tracheophyta</taxon>
        <taxon>Spermatophyta</taxon>
        <taxon>Magnoliopsida</taxon>
        <taxon>Liliopsida</taxon>
        <taxon>Asparagales</taxon>
        <taxon>Orchidaceae</taxon>
        <taxon>Apostasioideae</taxon>
        <taxon>Apostasia</taxon>
    </lineage>
</organism>
<gene>
    <name evidence="3" type="primary">ARF5</name>
    <name evidence="3" type="ORF">AXF42_Ash002789</name>
</gene>
<evidence type="ECO:0000256" key="1">
    <source>
        <dbReference type="SAM" id="MobiDB-lite"/>
    </source>
</evidence>
<evidence type="ECO:0000313" key="3">
    <source>
        <dbReference type="EMBL" id="PKA51424.1"/>
    </source>
</evidence>
<feature type="compositionally biased region" description="Polar residues" evidence="1">
    <location>
        <begin position="198"/>
        <end position="217"/>
    </location>
</feature>
<sequence>MEASVQKLGANDLSRSSGLQAQLVEQNNVHINAPRKPQQAQASINQLSTVSQPKQQIEDLSMQQRHQLINQTVSLNKSQIPIQQQPLLQYSLTHPQILVQNQIQQRQSLPPNQHVLQTNIANNSHMQKLQQKQSLLSPPIQQQPQIPQTQEHQQLLLESLQNPAISNRSQTAIPQQLLLEKLQQQGMPLSDPRVATPAPSTILSSSAGNSMTAGGTHSVLTDDVPSCSTSPSKNNCVVLPWPILNRVSYHKPLSTEKSNSLTATILNPISLESLTSINLTRELPKSELNLKPSVPIPKSNAQGVTTLTYLNNATEYLDSSSSATSVCLSQNDGSLHQNFPFSSLNQPQVFKDSLQDNDVQGIDPRKNIFSGGIPLTTNPLFANGMGSGKYQNQISRNEVADCVASKDAQHELSSSMVSHSFEVPDLAFNSIDSTIADSSIINRNSLGASPKLQRLRTYTKVGASAAQVYKRGAVGRSIDITRYSGYDELKFDLARMFSIEGQLEDRQRIGWKLVYVDHENDVLLVGDDPWDLYGVARPHRQLSTTLFDLQGVCELRALHQNSLPTGSPADEFGRRSKRQYSSKPSLQQLRWPKCLEGSARPEIDEPFCWIVQPF</sequence>
<dbReference type="AlphaFoldDB" id="A0A2I0A7B1"/>
<accession>A0A2I0A7B1</accession>
<feature type="region of interest" description="Disordered" evidence="1">
    <location>
        <begin position="128"/>
        <end position="151"/>
    </location>
</feature>
<dbReference type="GO" id="GO:0006355">
    <property type="term" value="P:regulation of DNA-templated transcription"/>
    <property type="evidence" value="ECO:0007669"/>
    <property type="project" value="InterPro"/>
</dbReference>
<dbReference type="OrthoDB" id="1934346at2759"/>
<dbReference type="InterPro" id="IPR044835">
    <property type="entry name" value="ARF_plant"/>
</dbReference>
<protein>
    <submittedName>
        <fullName evidence="3">Auxin response factor 5</fullName>
    </submittedName>
</protein>
<dbReference type="Gene3D" id="3.10.20.90">
    <property type="entry name" value="Phosphatidylinositol 3-kinase Catalytic Subunit, Chain A, domain 1"/>
    <property type="match status" value="1"/>
</dbReference>
<feature type="domain" description="PB1" evidence="2">
    <location>
        <begin position="463"/>
        <end position="543"/>
    </location>
</feature>
<keyword evidence="4" id="KW-1185">Reference proteome</keyword>
<dbReference type="GO" id="GO:0009725">
    <property type="term" value="P:response to hormone"/>
    <property type="evidence" value="ECO:0007669"/>
    <property type="project" value="InterPro"/>
</dbReference>
<feature type="region of interest" description="Disordered" evidence="1">
    <location>
        <begin position="564"/>
        <end position="584"/>
    </location>
</feature>
<dbReference type="PANTHER" id="PTHR31384:SF9">
    <property type="entry name" value="AUXIN RESPONSE FACTOR 19"/>
    <property type="match status" value="1"/>
</dbReference>
<dbReference type="GO" id="GO:0003677">
    <property type="term" value="F:DNA binding"/>
    <property type="evidence" value="ECO:0007669"/>
    <property type="project" value="InterPro"/>
</dbReference>
<name>A0A2I0A7B1_9ASPA</name>
<dbReference type="InterPro" id="IPR053793">
    <property type="entry name" value="PB1-like"/>
</dbReference>
<dbReference type="PROSITE" id="PS51745">
    <property type="entry name" value="PB1"/>
    <property type="match status" value="1"/>
</dbReference>